<dbReference type="GO" id="GO:0003700">
    <property type="term" value="F:DNA-binding transcription factor activity"/>
    <property type="evidence" value="ECO:0007669"/>
    <property type="project" value="InterPro"/>
</dbReference>
<keyword evidence="1" id="KW-0805">Transcription regulation</keyword>
<evidence type="ECO:0000259" key="4">
    <source>
        <dbReference type="PROSITE" id="PS50949"/>
    </source>
</evidence>
<dbReference type="AlphaFoldDB" id="A0A9D9GPR3"/>
<dbReference type="SUPFAM" id="SSF46785">
    <property type="entry name" value="Winged helix' DNA-binding domain"/>
    <property type="match status" value="1"/>
</dbReference>
<keyword evidence="3" id="KW-0804">Transcription</keyword>
<dbReference type="EMBL" id="JADINH010000105">
    <property type="protein sequence ID" value="MBO8415702.1"/>
    <property type="molecule type" value="Genomic_DNA"/>
</dbReference>
<comment type="caution">
    <text evidence="5">The sequence shown here is derived from an EMBL/GenBank/DDBJ whole genome shotgun (WGS) entry which is preliminary data.</text>
</comment>
<evidence type="ECO:0000256" key="2">
    <source>
        <dbReference type="ARBA" id="ARBA00023125"/>
    </source>
</evidence>
<reference evidence="5" key="1">
    <citation type="submission" date="2020-10" db="EMBL/GenBank/DDBJ databases">
        <authorList>
            <person name="Gilroy R."/>
        </authorList>
    </citation>
    <scope>NUCLEOTIDE SEQUENCE</scope>
    <source>
        <strain evidence="5">17213</strain>
    </source>
</reference>
<dbReference type="SMART" id="SM00895">
    <property type="entry name" value="FCD"/>
    <property type="match status" value="1"/>
</dbReference>
<dbReference type="SMART" id="SM00345">
    <property type="entry name" value="HTH_GNTR"/>
    <property type="match status" value="1"/>
</dbReference>
<evidence type="ECO:0000256" key="1">
    <source>
        <dbReference type="ARBA" id="ARBA00023015"/>
    </source>
</evidence>
<dbReference type="Proteomes" id="UP000823631">
    <property type="component" value="Unassembled WGS sequence"/>
</dbReference>
<dbReference type="InterPro" id="IPR011711">
    <property type="entry name" value="GntR_C"/>
</dbReference>
<dbReference type="Gene3D" id="1.10.10.10">
    <property type="entry name" value="Winged helix-like DNA-binding domain superfamily/Winged helix DNA-binding domain"/>
    <property type="match status" value="1"/>
</dbReference>
<gene>
    <name evidence="5" type="ORF">IAB19_04920</name>
</gene>
<evidence type="ECO:0000313" key="5">
    <source>
        <dbReference type="EMBL" id="MBO8415702.1"/>
    </source>
</evidence>
<dbReference type="PANTHER" id="PTHR43537:SF24">
    <property type="entry name" value="GLUCONATE OPERON TRANSCRIPTIONAL REPRESSOR"/>
    <property type="match status" value="1"/>
</dbReference>
<keyword evidence="2" id="KW-0238">DNA-binding</keyword>
<dbReference type="PROSITE" id="PS50949">
    <property type="entry name" value="HTH_GNTR"/>
    <property type="match status" value="1"/>
</dbReference>
<dbReference type="InterPro" id="IPR008920">
    <property type="entry name" value="TF_FadR/GntR_C"/>
</dbReference>
<dbReference type="Gene3D" id="1.20.120.530">
    <property type="entry name" value="GntR ligand-binding domain-like"/>
    <property type="match status" value="1"/>
</dbReference>
<organism evidence="5 6">
    <name type="scientific">Candidatus Avisuccinivibrio stercorigallinarum</name>
    <dbReference type="NCBI Taxonomy" id="2840704"/>
    <lineage>
        <taxon>Bacteria</taxon>
        <taxon>Pseudomonadati</taxon>
        <taxon>Pseudomonadota</taxon>
        <taxon>Gammaproteobacteria</taxon>
        <taxon>Aeromonadales</taxon>
        <taxon>Succinivibrionaceae</taxon>
        <taxon>Succinivibrionaceae incertae sedis</taxon>
        <taxon>Candidatus Avisuccinivibrio</taxon>
    </lineage>
</organism>
<dbReference type="InterPro" id="IPR036390">
    <property type="entry name" value="WH_DNA-bd_sf"/>
</dbReference>
<reference evidence="5" key="2">
    <citation type="journal article" date="2021" name="PeerJ">
        <title>Extensive microbial diversity within the chicken gut microbiome revealed by metagenomics and culture.</title>
        <authorList>
            <person name="Gilroy R."/>
            <person name="Ravi A."/>
            <person name="Getino M."/>
            <person name="Pursley I."/>
            <person name="Horton D.L."/>
            <person name="Alikhan N.F."/>
            <person name="Baker D."/>
            <person name="Gharbi K."/>
            <person name="Hall N."/>
            <person name="Watson M."/>
            <person name="Adriaenssens E.M."/>
            <person name="Foster-Nyarko E."/>
            <person name="Jarju S."/>
            <person name="Secka A."/>
            <person name="Antonio M."/>
            <person name="Oren A."/>
            <person name="Chaudhuri R.R."/>
            <person name="La Ragione R."/>
            <person name="Hildebrand F."/>
            <person name="Pallen M.J."/>
        </authorList>
    </citation>
    <scope>NUCLEOTIDE SEQUENCE</scope>
    <source>
        <strain evidence="5">17213</strain>
    </source>
</reference>
<proteinExistence type="predicted"/>
<feature type="domain" description="HTH gntR-type" evidence="4">
    <location>
        <begin position="20"/>
        <end position="88"/>
    </location>
</feature>
<dbReference type="PANTHER" id="PTHR43537">
    <property type="entry name" value="TRANSCRIPTIONAL REGULATOR, GNTR FAMILY"/>
    <property type="match status" value="1"/>
</dbReference>
<dbReference type="GO" id="GO:0003677">
    <property type="term" value="F:DNA binding"/>
    <property type="evidence" value="ECO:0007669"/>
    <property type="project" value="UniProtKB-KW"/>
</dbReference>
<dbReference type="PRINTS" id="PR00035">
    <property type="entry name" value="HTHGNTR"/>
</dbReference>
<dbReference type="CDD" id="cd07377">
    <property type="entry name" value="WHTH_GntR"/>
    <property type="match status" value="1"/>
</dbReference>
<evidence type="ECO:0000313" key="6">
    <source>
        <dbReference type="Proteomes" id="UP000823631"/>
    </source>
</evidence>
<name>A0A9D9GPR3_9GAMM</name>
<dbReference type="Pfam" id="PF00392">
    <property type="entry name" value="GntR"/>
    <property type="match status" value="1"/>
</dbReference>
<dbReference type="Pfam" id="PF07729">
    <property type="entry name" value="FCD"/>
    <property type="match status" value="1"/>
</dbReference>
<dbReference type="InterPro" id="IPR000524">
    <property type="entry name" value="Tscrpt_reg_HTH_GntR"/>
</dbReference>
<dbReference type="SUPFAM" id="SSF48008">
    <property type="entry name" value="GntR ligand-binding domain-like"/>
    <property type="match status" value="1"/>
</dbReference>
<accession>A0A9D9GPR3</accession>
<protein>
    <submittedName>
        <fullName evidence="5">GntR family transcriptional regulator</fullName>
    </submittedName>
</protein>
<evidence type="ECO:0000256" key="3">
    <source>
        <dbReference type="ARBA" id="ARBA00023163"/>
    </source>
</evidence>
<dbReference type="InterPro" id="IPR036388">
    <property type="entry name" value="WH-like_DNA-bd_sf"/>
</dbReference>
<sequence length="247" mass="27656">MEGLLQLLLSGSAEKTHQRRSARDVVIHHIKTEILGHRLKPGEKLPVEDKLAETLEVGRGSVREAIKVLQSIGVVEIIRGSGTYITKGDISKALEPLLFSVTLSDLSDAQIKELRTMFEVGIFESLIGKITDEQIEALEQMIDTMRTEIVQSAELNVDSLVQQDFNFHATLGSYTGNPLVDGLYRVVLCLSVPLMKHDYSRSKDQITALHNHSLICEALRQRDGEKARQAVHTSMWHTYSIEQDAQK</sequence>